<evidence type="ECO:0008006" key="6">
    <source>
        <dbReference type="Google" id="ProtNLM"/>
    </source>
</evidence>
<proteinExistence type="inferred from homology"/>
<dbReference type="GO" id="GO:0006414">
    <property type="term" value="P:translational elongation"/>
    <property type="evidence" value="ECO:0007669"/>
    <property type="project" value="TreeGrafter"/>
</dbReference>
<dbReference type="InterPro" id="IPR036282">
    <property type="entry name" value="Glutathione-S-Trfase_C_sf"/>
</dbReference>
<keyword evidence="5" id="KW-1185">Reference proteome</keyword>
<dbReference type="Gene3D" id="3.40.30.10">
    <property type="entry name" value="Glutaredoxin"/>
    <property type="match status" value="1"/>
</dbReference>
<dbReference type="OrthoDB" id="249703at2759"/>
<dbReference type="Gene3D" id="1.20.1050.10">
    <property type="match status" value="1"/>
</dbReference>
<dbReference type="GO" id="GO:0005737">
    <property type="term" value="C:cytoplasm"/>
    <property type="evidence" value="ECO:0007669"/>
    <property type="project" value="TreeGrafter"/>
</dbReference>
<dbReference type="PROSITE" id="PS50405">
    <property type="entry name" value="GST_CTER"/>
    <property type="match status" value="1"/>
</dbReference>
<dbReference type="InterPro" id="IPR050802">
    <property type="entry name" value="EF-GSTs"/>
</dbReference>
<dbReference type="PROSITE" id="PS50404">
    <property type="entry name" value="GST_NTER"/>
    <property type="match status" value="1"/>
</dbReference>
<comment type="similarity">
    <text evidence="1">Belongs to the GST superfamily.</text>
</comment>
<dbReference type="Proteomes" id="UP000308199">
    <property type="component" value="Unassembled WGS sequence"/>
</dbReference>
<feature type="domain" description="GST N-terminal" evidence="2">
    <location>
        <begin position="2"/>
        <end position="84"/>
    </location>
</feature>
<evidence type="ECO:0000259" key="3">
    <source>
        <dbReference type="PROSITE" id="PS50405"/>
    </source>
</evidence>
<reference evidence="4 5" key="1">
    <citation type="submission" date="2019-02" db="EMBL/GenBank/DDBJ databases">
        <title>Genome sequencing of the rare red list fungi Phellinidium pouzarii.</title>
        <authorList>
            <person name="Buettner E."/>
            <person name="Kellner H."/>
        </authorList>
    </citation>
    <scope>NUCLEOTIDE SEQUENCE [LARGE SCALE GENOMIC DNA]</scope>
    <source>
        <strain evidence="4 5">DSM 108285</strain>
    </source>
</reference>
<dbReference type="PANTHER" id="PTHR43986:SF1">
    <property type="entry name" value="ELONGATION FACTOR 1-GAMMA"/>
    <property type="match status" value="1"/>
</dbReference>
<dbReference type="AlphaFoldDB" id="A0A4S4KU06"/>
<dbReference type="InterPro" id="IPR004045">
    <property type="entry name" value="Glutathione_S-Trfase_N"/>
</dbReference>
<dbReference type="InterPro" id="IPR036249">
    <property type="entry name" value="Thioredoxin-like_sf"/>
</dbReference>
<name>A0A4S4KU06_9AGAM</name>
<dbReference type="InterPro" id="IPR010987">
    <property type="entry name" value="Glutathione-S-Trfase_C-like"/>
</dbReference>
<gene>
    <name evidence="4" type="ORF">EW145_g6802</name>
</gene>
<dbReference type="SFLD" id="SFLDS00019">
    <property type="entry name" value="Glutathione_Transferase_(cytos"/>
    <property type="match status" value="1"/>
</dbReference>
<evidence type="ECO:0000313" key="4">
    <source>
        <dbReference type="EMBL" id="THH02115.1"/>
    </source>
</evidence>
<accession>A0A4S4KU06</accession>
<evidence type="ECO:0000313" key="5">
    <source>
        <dbReference type="Proteomes" id="UP000308199"/>
    </source>
</evidence>
<feature type="domain" description="GST C-terminal" evidence="3">
    <location>
        <begin position="89"/>
        <end position="221"/>
    </location>
</feature>
<dbReference type="InterPro" id="IPR040079">
    <property type="entry name" value="Glutathione_S-Trfase"/>
</dbReference>
<dbReference type="SUPFAM" id="SSF52833">
    <property type="entry name" value="Thioredoxin-like"/>
    <property type="match status" value="1"/>
</dbReference>
<dbReference type="FunFam" id="1.20.1050.10:FF:000006">
    <property type="entry name" value="Elongation factor 1 gamma"/>
    <property type="match status" value="1"/>
</dbReference>
<dbReference type="EMBL" id="SGPK01000562">
    <property type="protein sequence ID" value="THH02115.1"/>
    <property type="molecule type" value="Genomic_DNA"/>
</dbReference>
<dbReference type="FunFam" id="3.40.30.10:FF:000142">
    <property type="entry name" value="Elongation factor 1 gamma"/>
    <property type="match status" value="1"/>
</dbReference>
<comment type="caution">
    <text evidence="4">The sequence shown here is derived from an EMBL/GenBank/DDBJ whole genome shotgun (WGS) entry which is preliminary data.</text>
</comment>
<dbReference type="SUPFAM" id="SSF47616">
    <property type="entry name" value="GST C-terminal domain-like"/>
    <property type="match status" value="1"/>
</dbReference>
<sequence length="221" mass="24992">MSLGTLWTVPYQPRGKFIRAAAAIGDLKIDLPDNYVHFEDNKKPEFVSKFPHGKIPAWEGKNGFLLTESYAIARYFASLAPDSNLLGSSATEAALVDQWSYFATTEIIENTNIIYHLLIGIISPYNKRIHQTFAEREIRSFKTLNEHLATRTFLVSESMTLADLVVAAALQRCFGMTFDAPLRAQLPHVVRFFEKVVNQPKVKDIFGETTYIEKAQEYVPA</sequence>
<dbReference type="Pfam" id="PF02798">
    <property type="entry name" value="GST_N"/>
    <property type="match status" value="1"/>
</dbReference>
<dbReference type="InterPro" id="IPR004046">
    <property type="entry name" value="GST_C"/>
</dbReference>
<dbReference type="SFLD" id="SFLDG00358">
    <property type="entry name" value="Main_(cytGST)"/>
    <property type="match status" value="1"/>
</dbReference>
<evidence type="ECO:0000259" key="2">
    <source>
        <dbReference type="PROSITE" id="PS50404"/>
    </source>
</evidence>
<dbReference type="Pfam" id="PF00043">
    <property type="entry name" value="GST_C"/>
    <property type="match status" value="1"/>
</dbReference>
<dbReference type="CDD" id="cd03181">
    <property type="entry name" value="GST_C_EF1Bgamma_like"/>
    <property type="match status" value="1"/>
</dbReference>
<dbReference type="PANTHER" id="PTHR43986">
    <property type="entry name" value="ELONGATION FACTOR 1-GAMMA"/>
    <property type="match status" value="1"/>
</dbReference>
<dbReference type="CDD" id="cd03044">
    <property type="entry name" value="GST_N_EF1Bgamma"/>
    <property type="match status" value="1"/>
</dbReference>
<organism evidence="4 5">
    <name type="scientific">Phellinidium pouzarii</name>
    <dbReference type="NCBI Taxonomy" id="167371"/>
    <lineage>
        <taxon>Eukaryota</taxon>
        <taxon>Fungi</taxon>
        <taxon>Dikarya</taxon>
        <taxon>Basidiomycota</taxon>
        <taxon>Agaricomycotina</taxon>
        <taxon>Agaricomycetes</taxon>
        <taxon>Hymenochaetales</taxon>
        <taxon>Hymenochaetaceae</taxon>
        <taxon>Phellinidium</taxon>
    </lineage>
</organism>
<evidence type="ECO:0000256" key="1">
    <source>
        <dbReference type="RuleBase" id="RU003494"/>
    </source>
</evidence>
<protein>
    <recommendedName>
        <fullName evidence="6">GST C-terminal domain-containing protein</fullName>
    </recommendedName>
</protein>
<dbReference type="GO" id="GO:0005634">
    <property type="term" value="C:nucleus"/>
    <property type="evidence" value="ECO:0007669"/>
    <property type="project" value="TreeGrafter"/>
</dbReference>